<protein>
    <submittedName>
        <fullName evidence="2">Uncharacterized protein</fullName>
    </submittedName>
</protein>
<evidence type="ECO:0000256" key="1">
    <source>
        <dbReference type="SAM" id="MobiDB-lite"/>
    </source>
</evidence>
<feature type="compositionally biased region" description="Basic and acidic residues" evidence="1">
    <location>
        <begin position="1"/>
        <end position="17"/>
    </location>
</feature>
<dbReference type="AlphaFoldDB" id="W6XV97"/>
<evidence type="ECO:0000313" key="3">
    <source>
        <dbReference type="Proteomes" id="UP000053841"/>
    </source>
</evidence>
<dbReference type="GeneID" id="19143159"/>
<feature type="region of interest" description="Disordered" evidence="1">
    <location>
        <begin position="1"/>
        <end position="29"/>
    </location>
</feature>
<name>W6XV97_COCC2</name>
<sequence length="76" mass="8657">MKDKKAAAIRNDKENSHVKSSSGLVPPDPLPAIHCMHFNATGNTKIDADKFDDEKTTTLTRIFDPIRDRWILNDHR</sequence>
<dbReference type="EMBL" id="KI965219">
    <property type="protein sequence ID" value="EUC26679.1"/>
    <property type="molecule type" value="Genomic_DNA"/>
</dbReference>
<dbReference type="RefSeq" id="XP_007719016.1">
    <property type="nucleotide sequence ID" value="XM_007720826.1"/>
</dbReference>
<dbReference type="HOGENOM" id="CLU_2654140_0_0_1"/>
<proteinExistence type="predicted"/>
<dbReference type="KEGG" id="bze:COCCADRAFT_10519"/>
<keyword evidence="3" id="KW-1185">Reference proteome</keyword>
<reference evidence="2 3" key="1">
    <citation type="journal article" date="2013" name="PLoS Genet.">
        <title>Comparative genome structure, secondary metabolite, and effector coding capacity across Cochliobolus pathogens.</title>
        <authorList>
            <person name="Condon B.J."/>
            <person name="Leng Y."/>
            <person name="Wu D."/>
            <person name="Bushley K.E."/>
            <person name="Ohm R.A."/>
            <person name="Otillar R."/>
            <person name="Martin J."/>
            <person name="Schackwitz W."/>
            <person name="Grimwood J."/>
            <person name="MohdZainudin N."/>
            <person name="Xue C."/>
            <person name="Wang R."/>
            <person name="Manning V.A."/>
            <person name="Dhillon B."/>
            <person name="Tu Z.J."/>
            <person name="Steffenson B.J."/>
            <person name="Salamov A."/>
            <person name="Sun H."/>
            <person name="Lowry S."/>
            <person name="LaButti K."/>
            <person name="Han J."/>
            <person name="Copeland A."/>
            <person name="Lindquist E."/>
            <person name="Barry K."/>
            <person name="Schmutz J."/>
            <person name="Baker S.E."/>
            <person name="Ciuffetti L.M."/>
            <person name="Grigoriev I.V."/>
            <person name="Zhong S."/>
            <person name="Turgeon B.G."/>
        </authorList>
    </citation>
    <scope>NUCLEOTIDE SEQUENCE [LARGE SCALE GENOMIC DNA]</scope>
    <source>
        <strain evidence="2 3">26-R-13</strain>
    </source>
</reference>
<evidence type="ECO:0000313" key="2">
    <source>
        <dbReference type="EMBL" id="EUC26679.1"/>
    </source>
</evidence>
<organism evidence="2 3">
    <name type="scientific">Cochliobolus carbonum (strain 26-R-13)</name>
    <name type="common">Maize leaf spot fungus</name>
    <name type="synonym">Bipolaris zeicola</name>
    <dbReference type="NCBI Taxonomy" id="930089"/>
    <lineage>
        <taxon>Eukaryota</taxon>
        <taxon>Fungi</taxon>
        <taxon>Dikarya</taxon>
        <taxon>Ascomycota</taxon>
        <taxon>Pezizomycotina</taxon>
        <taxon>Dothideomycetes</taxon>
        <taxon>Pleosporomycetidae</taxon>
        <taxon>Pleosporales</taxon>
        <taxon>Pleosporineae</taxon>
        <taxon>Pleosporaceae</taxon>
        <taxon>Bipolaris</taxon>
    </lineage>
</organism>
<accession>W6XV97</accession>
<dbReference type="OrthoDB" id="10512169at2759"/>
<gene>
    <name evidence="2" type="ORF">COCCADRAFT_10519</name>
</gene>
<dbReference type="Proteomes" id="UP000053841">
    <property type="component" value="Unassembled WGS sequence"/>
</dbReference>